<name>A0ABQ8L848_LABRO</name>
<evidence type="ECO:0000313" key="7">
    <source>
        <dbReference type="EMBL" id="KAI2646914.1"/>
    </source>
</evidence>
<feature type="domain" description="Hermes trasposase DNA-binding" evidence="6">
    <location>
        <begin position="12"/>
        <end position="68"/>
    </location>
</feature>
<proteinExistence type="predicted"/>
<evidence type="ECO:0000313" key="8">
    <source>
        <dbReference type="Proteomes" id="UP000830375"/>
    </source>
</evidence>
<dbReference type="Proteomes" id="UP000830375">
    <property type="component" value="Unassembled WGS sequence"/>
</dbReference>
<keyword evidence="3" id="KW-0863">Zinc-finger</keyword>
<accession>A0ABQ8L848</accession>
<sequence length="358" mass="39931">MVFKDNKQLPTHIKQETIEKCVEVCCLDIRPYDFVAGKGFVDISQHFVDVAAKYGKFDVKHVLPHPTTVSRHVKGRVQVLQASVAAEIKPIIETYGCAITTDIWTEDYHKTSFISGTIHYTNNNFDLVSRVLFGAPFESGVSKTGENIRSLLFQKLCEFGIDASLLSGRVVFVTDRGANIVAALRGYTRLNCNAHILNITLSSAFAPDVLAESTELSELLTSAKKLVKYFKHSGLQNSLKKSLKQSIETRWNSNYEMLDSILQQHEEICTLLLKNNQYERITQISANTLKTVAFLKLFKEATNDLESDNSTPSASLPLPWSVKLIEHCQAAMLESLLSGVANVCASRLEVTHLHHLST</sequence>
<comment type="caution">
    <text evidence="7">The sequence shown here is derived from an EMBL/GenBank/DDBJ whole genome shotgun (WGS) entry which is preliminary data.</text>
</comment>
<dbReference type="PANTHER" id="PTHR46481">
    <property type="entry name" value="ZINC FINGER BED DOMAIN-CONTAINING PROTEIN 4"/>
    <property type="match status" value="1"/>
</dbReference>
<dbReference type="EMBL" id="JACTAM010000741">
    <property type="protein sequence ID" value="KAI2646914.1"/>
    <property type="molecule type" value="Genomic_DNA"/>
</dbReference>
<dbReference type="InterPro" id="IPR012337">
    <property type="entry name" value="RNaseH-like_sf"/>
</dbReference>
<gene>
    <name evidence="7" type="ORF">H4Q32_027522</name>
</gene>
<dbReference type="InterPro" id="IPR018473">
    <property type="entry name" value="Hermes_transposase_DNA-db"/>
</dbReference>
<dbReference type="Gene3D" id="1.10.10.1070">
    <property type="entry name" value="Zinc finger, BED domain-containing"/>
    <property type="match status" value="1"/>
</dbReference>
<evidence type="ECO:0000256" key="3">
    <source>
        <dbReference type="ARBA" id="ARBA00022771"/>
    </source>
</evidence>
<dbReference type="PANTHER" id="PTHR46481:SF10">
    <property type="entry name" value="ZINC FINGER BED DOMAIN-CONTAINING PROTEIN 39"/>
    <property type="match status" value="1"/>
</dbReference>
<protein>
    <submittedName>
        <fullName evidence="7">Transposable element Hobo transposase</fullName>
    </submittedName>
</protein>
<evidence type="ECO:0000256" key="4">
    <source>
        <dbReference type="ARBA" id="ARBA00022833"/>
    </source>
</evidence>
<evidence type="ECO:0000259" key="6">
    <source>
        <dbReference type="Pfam" id="PF10683"/>
    </source>
</evidence>
<keyword evidence="8" id="KW-1185">Reference proteome</keyword>
<keyword evidence="5" id="KW-0539">Nucleus</keyword>
<dbReference type="SUPFAM" id="SSF140996">
    <property type="entry name" value="Hermes dimerisation domain"/>
    <property type="match status" value="1"/>
</dbReference>
<dbReference type="Pfam" id="PF10683">
    <property type="entry name" value="DBD_Tnp_Hermes"/>
    <property type="match status" value="1"/>
</dbReference>
<dbReference type="SUPFAM" id="SSF53098">
    <property type="entry name" value="Ribonuclease H-like"/>
    <property type="match status" value="1"/>
</dbReference>
<dbReference type="InterPro" id="IPR052035">
    <property type="entry name" value="ZnF_BED_domain_contain"/>
</dbReference>
<keyword evidence="2" id="KW-0479">Metal-binding</keyword>
<evidence type="ECO:0000256" key="5">
    <source>
        <dbReference type="ARBA" id="ARBA00023242"/>
    </source>
</evidence>
<evidence type="ECO:0000256" key="2">
    <source>
        <dbReference type="ARBA" id="ARBA00022723"/>
    </source>
</evidence>
<organism evidence="7 8">
    <name type="scientific">Labeo rohita</name>
    <name type="common">Indian major carp</name>
    <name type="synonym">Cyprinus rohita</name>
    <dbReference type="NCBI Taxonomy" id="84645"/>
    <lineage>
        <taxon>Eukaryota</taxon>
        <taxon>Metazoa</taxon>
        <taxon>Chordata</taxon>
        <taxon>Craniata</taxon>
        <taxon>Vertebrata</taxon>
        <taxon>Euteleostomi</taxon>
        <taxon>Actinopterygii</taxon>
        <taxon>Neopterygii</taxon>
        <taxon>Teleostei</taxon>
        <taxon>Ostariophysi</taxon>
        <taxon>Cypriniformes</taxon>
        <taxon>Cyprinidae</taxon>
        <taxon>Labeoninae</taxon>
        <taxon>Labeonini</taxon>
        <taxon>Labeo</taxon>
    </lineage>
</organism>
<keyword evidence="4" id="KW-0862">Zinc</keyword>
<reference evidence="7 8" key="1">
    <citation type="submission" date="2022-01" db="EMBL/GenBank/DDBJ databases">
        <title>A high-quality chromosome-level genome assembly of rohu carp, Labeo rohita.</title>
        <authorList>
            <person name="Arick M.A. II"/>
            <person name="Hsu C.-Y."/>
            <person name="Magbanua Z."/>
            <person name="Pechanova O."/>
            <person name="Grover C."/>
            <person name="Miller E."/>
            <person name="Thrash A."/>
            <person name="Ezzel L."/>
            <person name="Alam S."/>
            <person name="Benzie J."/>
            <person name="Hamilton M."/>
            <person name="Karsi A."/>
            <person name="Lawrence M.L."/>
            <person name="Peterson D.G."/>
        </authorList>
    </citation>
    <scope>NUCLEOTIDE SEQUENCE [LARGE SCALE GENOMIC DNA]</scope>
    <source>
        <strain evidence="8">BAU-BD-2019</strain>
        <tissue evidence="7">Blood</tissue>
    </source>
</reference>
<evidence type="ECO:0000256" key="1">
    <source>
        <dbReference type="ARBA" id="ARBA00004123"/>
    </source>
</evidence>
<comment type="subcellular location">
    <subcellularLocation>
        <location evidence="1">Nucleus</location>
    </subcellularLocation>
</comment>